<sequence length="404" mass="42537">MSLLHFGRPKTVAPPPPPERPTAWRVGLCGAGLGADPPLAMLSAMFPAVTFRLLDGAWPERAAHTFDLLIVGLDAGDPAEMEKMTQRIAACAGRIEVLAAMRGADIETTRRLLHQGAADVLPAPVSDTTLAIALERIFCRLDTGRAHKRSGQIISLLKAGGGVGATSLAAQAAVMLAGRPGMAGVCLADLDVQMGAAALYLDVGDAVTVGQVLAAGGAVEEMPFSSSLPTHRSGVAVLGAPQEMMPVEALSPALVDGLLAALRRDFETTLVDLPTVWTAWTNRLLRQSQRIVLVTRLSVPHVHLVRRQLHMLAAQRLDDLPLTLVCNQVEPDSASGLSLKAAEQAIGRTFDLVIPEDRKLMHQAINQGVALGAVRRGSKLEAAIGRLTETLSPASTLALAQAGR</sequence>
<dbReference type="SUPFAM" id="SSF52540">
    <property type="entry name" value="P-loop containing nucleoside triphosphate hydrolases"/>
    <property type="match status" value="1"/>
</dbReference>
<name>A0ABS0SYK0_9CAUL</name>
<keyword evidence="2" id="KW-0067">ATP-binding</keyword>
<feature type="region of interest" description="Disordered" evidence="3">
    <location>
        <begin position="1"/>
        <end position="21"/>
    </location>
</feature>
<evidence type="ECO:0000256" key="3">
    <source>
        <dbReference type="SAM" id="MobiDB-lite"/>
    </source>
</evidence>
<organism evidence="4 5">
    <name type="scientific">Caulobacter hibisci</name>
    <dbReference type="NCBI Taxonomy" id="2035993"/>
    <lineage>
        <taxon>Bacteria</taxon>
        <taxon>Pseudomonadati</taxon>
        <taxon>Pseudomonadota</taxon>
        <taxon>Alphaproteobacteria</taxon>
        <taxon>Caulobacterales</taxon>
        <taxon>Caulobacteraceae</taxon>
        <taxon>Caulobacter</taxon>
    </lineage>
</organism>
<evidence type="ECO:0000256" key="2">
    <source>
        <dbReference type="ARBA" id="ARBA00022840"/>
    </source>
</evidence>
<reference evidence="4 5" key="1">
    <citation type="submission" date="2020-11" db="EMBL/GenBank/DDBJ databases">
        <title>genome sequence of strain KACC 18849.</title>
        <authorList>
            <person name="Gao J."/>
            <person name="Zhang X."/>
        </authorList>
    </citation>
    <scope>NUCLEOTIDE SEQUENCE [LARGE SCALE GENOMIC DNA]</scope>
    <source>
        <strain evidence="4 5">KACC 18849</strain>
    </source>
</reference>
<evidence type="ECO:0000313" key="4">
    <source>
        <dbReference type="EMBL" id="MBI1684331.1"/>
    </source>
</evidence>
<evidence type="ECO:0008006" key="6">
    <source>
        <dbReference type="Google" id="ProtNLM"/>
    </source>
</evidence>
<evidence type="ECO:0000256" key="1">
    <source>
        <dbReference type="ARBA" id="ARBA00022741"/>
    </source>
</evidence>
<proteinExistence type="predicted"/>
<dbReference type="InterPro" id="IPR050625">
    <property type="entry name" value="ParA/MinD_ATPase"/>
</dbReference>
<dbReference type="InterPro" id="IPR027417">
    <property type="entry name" value="P-loop_NTPase"/>
</dbReference>
<dbReference type="PANTHER" id="PTHR43384">
    <property type="entry name" value="SEPTUM SITE-DETERMINING PROTEIN MIND HOMOLOG, CHLOROPLASTIC-RELATED"/>
    <property type="match status" value="1"/>
</dbReference>
<dbReference type="Gene3D" id="3.40.50.2300">
    <property type="match status" value="1"/>
</dbReference>
<dbReference type="EMBL" id="JADWOX010000007">
    <property type="protein sequence ID" value="MBI1684331.1"/>
    <property type="molecule type" value="Genomic_DNA"/>
</dbReference>
<accession>A0ABS0SYK0</accession>
<protein>
    <recommendedName>
        <fullName evidence="6">Pilus assembly protein CpaE</fullName>
    </recommendedName>
</protein>
<dbReference type="RefSeq" id="WP_198576249.1">
    <property type="nucleotide sequence ID" value="NZ_JADWOX010000007.1"/>
</dbReference>
<comment type="caution">
    <text evidence="4">The sequence shown here is derived from an EMBL/GenBank/DDBJ whole genome shotgun (WGS) entry which is preliminary data.</text>
</comment>
<gene>
    <name evidence="4" type="ORF">I4Q42_11695</name>
</gene>
<dbReference type="Gene3D" id="3.40.50.300">
    <property type="entry name" value="P-loop containing nucleotide triphosphate hydrolases"/>
    <property type="match status" value="1"/>
</dbReference>
<dbReference type="Proteomes" id="UP000639859">
    <property type="component" value="Unassembled WGS sequence"/>
</dbReference>
<evidence type="ECO:0000313" key="5">
    <source>
        <dbReference type="Proteomes" id="UP000639859"/>
    </source>
</evidence>
<keyword evidence="5" id="KW-1185">Reference proteome</keyword>
<dbReference type="PANTHER" id="PTHR43384:SF6">
    <property type="entry name" value="SEPTUM SITE-DETERMINING PROTEIN MIND HOMOLOG, CHLOROPLASTIC"/>
    <property type="match status" value="1"/>
</dbReference>
<keyword evidence="1" id="KW-0547">Nucleotide-binding</keyword>